<keyword evidence="5" id="KW-1185">Reference proteome</keyword>
<dbReference type="GO" id="GO:0040029">
    <property type="term" value="P:epigenetic regulation of gene expression"/>
    <property type="evidence" value="ECO:0007669"/>
    <property type="project" value="TreeGrafter"/>
</dbReference>
<feature type="region of interest" description="Disordered" evidence="2">
    <location>
        <begin position="1"/>
        <end position="58"/>
    </location>
</feature>
<proteinExistence type="predicted"/>
<feature type="domain" description="Histone deacetylase" evidence="3">
    <location>
        <begin position="87"/>
        <end position="280"/>
    </location>
</feature>
<dbReference type="GO" id="GO:0000118">
    <property type="term" value="C:histone deacetylase complex"/>
    <property type="evidence" value="ECO:0007669"/>
    <property type="project" value="TreeGrafter"/>
</dbReference>
<evidence type="ECO:0000313" key="4">
    <source>
        <dbReference type="EMBL" id="WVZ66610.1"/>
    </source>
</evidence>
<evidence type="ECO:0000256" key="1">
    <source>
        <dbReference type="ARBA" id="ARBA00001947"/>
    </source>
</evidence>
<gene>
    <name evidence="4" type="ORF">U9M48_015802</name>
</gene>
<accession>A0AAQ3WMA4</accession>
<dbReference type="GO" id="GO:0005737">
    <property type="term" value="C:cytoplasm"/>
    <property type="evidence" value="ECO:0007669"/>
    <property type="project" value="TreeGrafter"/>
</dbReference>
<dbReference type="InterPro" id="IPR023696">
    <property type="entry name" value="Ureohydrolase_dom_sf"/>
</dbReference>
<dbReference type="Proteomes" id="UP001341281">
    <property type="component" value="Chromosome 03"/>
</dbReference>
<dbReference type="InterPro" id="IPR023801">
    <property type="entry name" value="His_deacetylse_dom"/>
</dbReference>
<dbReference type="EMBL" id="CP144747">
    <property type="protein sequence ID" value="WVZ66610.1"/>
    <property type="molecule type" value="Genomic_DNA"/>
</dbReference>
<sequence length="377" mass="41418">MRPFPCRRPGKVANPPPESGGERPATVGQAIGRASRPSERTRRLNPSPLASAAPPGPRRALAMALPRVGLLYDERMCAHAAPDGEDHPENPERLRAIWRKLNAEGVASRCVVLKAKEAEDKYIAAVHSQSHVIKLMKEISSKKYDARRNKIAARLKSIYFNKGSSESAVPAAGSVIDVAEKVAAGELTSAIALVRPPGHHAEHDQAMGFCLFHNVVVAANYLLNERPDLGIKKILIVDWDVHHGNAAQKMFYNDPRVLFFSFHRFDYGSFYPGQVDASHCFIGEEAAFDPDIIMVSAGFDAALGDPLGDCCITPNGYALLLTKVRDKLKTCWPVLNSKLPQNVSLRIKPSLSEVYLPLFFICHIRDFMDLGACLAYA</sequence>
<dbReference type="Pfam" id="PF00850">
    <property type="entry name" value="Hist_deacetyl"/>
    <property type="match status" value="2"/>
</dbReference>
<feature type="compositionally biased region" description="Low complexity" evidence="2">
    <location>
        <begin position="44"/>
        <end position="58"/>
    </location>
</feature>
<dbReference type="SUPFAM" id="SSF52768">
    <property type="entry name" value="Arginase/deacetylase"/>
    <property type="match status" value="1"/>
</dbReference>
<organism evidence="4 5">
    <name type="scientific">Paspalum notatum var. saurae</name>
    <dbReference type="NCBI Taxonomy" id="547442"/>
    <lineage>
        <taxon>Eukaryota</taxon>
        <taxon>Viridiplantae</taxon>
        <taxon>Streptophyta</taxon>
        <taxon>Embryophyta</taxon>
        <taxon>Tracheophyta</taxon>
        <taxon>Spermatophyta</taxon>
        <taxon>Magnoliopsida</taxon>
        <taxon>Liliopsida</taxon>
        <taxon>Poales</taxon>
        <taxon>Poaceae</taxon>
        <taxon>PACMAD clade</taxon>
        <taxon>Panicoideae</taxon>
        <taxon>Andropogonodae</taxon>
        <taxon>Paspaleae</taxon>
        <taxon>Paspalinae</taxon>
        <taxon>Paspalum</taxon>
    </lineage>
</organism>
<reference evidence="4 5" key="1">
    <citation type="submission" date="2024-02" db="EMBL/GenBank/DDBJ databases">
        <title>High-quality chromosome-scale genome assembly of Pensacola bahiagrass (Paspalum notatum Flugge var. saurae).</title>
        <authorList>
            <person name="Vega J.M."/>
            <person name="Podio M."/>
            <person name="Orjuela J."/>
            <person name="Siena L.A."/>
            <person name="Pessino S.C."/>
            <person name="Combes M.C."/>
            <person name="Mariac C."/>
            <person name="Albertini E."/>
            <person name="Pupilli F."/>
            <person name="Ortiz J.P.A."/>
            <person name="Leblanc O."/>
        </authorList>
    </citation>
    <scope>NUCLEOTIDE SEQUENCE [LARGE SCALE GENOMIC DNA]</scope>
    <source>
        <strain evidence="4">R1</strain>
        <tissue evidence="4">Leaf</tissue>
    </source>
</reference>
<dbReference type="Gene3D" id="3.40.800.20">
    <property type="entry name" value="Histone deacetylase domain"/>
    <property type="match status" value="2"/>
</dbReference>
<dbReference type="PANTHER" id="PTHR10625">
    <property type="entry name" value="HISTONE DEACETYLASE HDAC1-RELATED"/>
    <property type="match status" value="1"/>
</dbReference>
<dbReference type="GO" id="GO:0004407">
    <property type="term" value="F:histone deacetylase activity"/>
    <property type="evidence" value="ECO:0007669"/>
    <property type="project" value="TreeGrafter"/>
</dbReference>
<dbReference type="PANTHER" id="PTHR10625:SF25">
    <property type="entry name" value="HISTONE DEACETYLASE 18-RELATED"/>
    <property type="match status" value="1"/>
</dbReference>
<dbReference type="PRINTS" id="PR01270">
    <property type="entry name" value="HDASUPER"/>
</dbReference>
<name>A0AAQ3WMA4_PASNO</name>
<dbReference type="InterPro" id="IPR037138">
    <property type="entry name" value="His_deacetylse_dom_sf"/>
</dbReference>
<dbReference type="InterPro" id="IPR000286">
    <property type="entry name" value="HDACs"/>
</dbReference>
<feature type="domain" description="Histone deacetylase" evidence="3">
    <location>
        <begin position="286"/>
        <end position="328"/>
    </location>
</feature>
<evidence type="ECO:0000313" key="5">
    <source>
        <dbReference type="Proteomes" id="UP001341281"/>
    </source>
</evidence>
<comment type="cofactor">
    <cofactor evidence="1">
        <name>Zn(2+)</name>
        <dbReference type="ChEBI" id="CHEBI:29105"/>
    </cofactor>
</comment>
<protein>
    <recommendedName>
        <fullName evidence="3">Histone deacetylase domain-containing protein</fullName>
    </recommendedName>
</protein>
<evidence type="ECO:0000256" key="2">
    <source>
        <dbReference type="SAM" id="MobiDB-lite"/>
    </source>
</evidence>
<dbReference type="AlphaFoldDB" id="A0AAQ3WMA4"/>
<evidence type="ECO:0000259" key="3">
    <source>
        <dbReference type="Pfam" id="PF00850"/>
    </source>
</evidence>